<dbReference type="PRINTS" id="PR00380">
    <property type="entry name" value="KINESINHEAVY"/>
</dbReference>
<evidence type="ECO:0000256" key="9">
    <source>
        <dbReference type="ARBA" id="ARBA00023212"/>
    </source>
</evidence>
<evidence type="ECO:0000256" key="1">
    <source>
        <dbReference type="ARBA" id="ARBA00004138"/>
    </source>
</evidence>
<dbReference type="WBParaSite" id="Minc3s00597g14861">
    <property type="protein sequence ID" value="Minc3s00597g14861"/>
    <property type="gene ID" value="Minc3s00597g14861"/>
</dbReference>
<dbReference type="PROSITE" id="PS00411">
    <property type="entry name" value="KINESIN_MOTOR_1"/>
    <property type="match status" value="1"/>
</dbReference>
<dbReference type="Gene3D" id="3.40.850.10">
    <property type="entry name" value="Kinesin motor domain"/>
    <property type="match status" value="1"/>
</dbReference>
<evidence type="ECO:0000256" key="2">
    <source>
        <dbReference type="ARBA" id="ARBA00004245"/>
    </source>
</evidence>
<evidence type="ECO:0000313" key="16">
    <source>
        <dbReference type="WBParaSite" id="Minc3s00597g14861"/>
    </source>
</evidence>
<dbReference type="GO" id="GO:0007018">
    <property type="term" value="P:microtubule-based movement"/>
    <property type="evidence" value="ECO:0007669"/>
    <property type="project" value="InterPro"/>
</dbReference>
<evidence type="ECO:0000256" key="3">
    <source>
        <dbReference type="ARBA" id="ARBA00022490"/>
    </source>
</evidence>
<reference evidence="16" key="1">
    <citation type="submission" date="2022-11" db="UniProtKB">
        <authorList>
            <consortium name="WormBaseParasite"/>
        </authorList>
    </citation>
    <scope>IDENTIFICATION</scope>
</reference>
<dbReference type="Pfam" id="PF00225">
    <property type="entry name" value="Kinesin"/>
    <property type="match status" value="1"/>
</dbReference>
<dbReference type="PANTHER" id="PTHR47969">
    <property type="entry name" value="CHROMOSOME-ASSOCIATED KINESIN KIF4A-RELATED"/>
    <property type="match status" value="1"/>
</dbReference>
<dbReference type="GO" id="GO:0005929">
    <property type="term" value="C:cilium"/>
    <property type="evidence" value="ECO:0007669"/>
    <property type="project" value="UniProtKB-SubCell"/>
</dbReference>
<dbReference type="GO" id="GO:0008017">
    <property type="term" value="F:microtubule binding"/>
    <property type="evidence" value="ECO:0007669"/>
    <property type="project" value="InterPro"/>
</dbReference>
<keyword evidence="3" id="KW-0963">Cytoplasm</keyword>
<dbReference type="InterPro" id="IPR027640">
    <property type="entry name" value="Kinesin-like_fam"/>
</dbReference>
<feature type="compositionally biased region" description="Polar residues" evidence="13">
    <location>
        <begin position="697"/>
        <end position="708"/>
    </location>
</feature>
<evidence type="ECO:0000256" key="12">
    <source>
        <dbReference type="SAM" id="Coils"/>
    </source>
</evidence>
<keyword evidence="7 12" id="KW-0175">Coiled coil</keyword>
<dbReference type="InterPro" id="IPR001752">
    <property type="entry name" value="Kinesin_motor_dom"/>
</dbReference>
<feature type="coiled-coil region" evidence="12">
    <location>
        <begin position="337"/>
        <end position="532"/>
    </location>
</feature>
<dbReference type="Proteomes" id="UP000887563">
    <property type="component" value="Unplaced"/>
</dbReference>
<evidence type="ECO:0000256" key="5">
    <source>
        <dbReference type="ARBA" id="ARBA00022741"/>
    </source>
</evidence>
<dbReference type="InterPro" id="IPR019821">
    <property type="entry name" value="Kinesin_motor_CS"/>
</dbReference>
<feature type="domain" description="Kinesin motor" evidence="14">
    <location>
        <begin position="4"/>
        <end position="326"/>
    </location>
</feature>
<dbReference type="SMART" id="SM00129">
    <property type="entry name" value="KISc"/>
    <property type="match status" value="1"/>
</dbReference>
<dbReference type="GO" id="GO:0003777">
    <property type="term" value="F:microtubule motor activity"/>
    <property type="evidence" value="ECO:0007669"/>
    <property type="project" value="InterPro"/>
</dbReference>
<evidence type="ECO:0000256" key="11">
    <source>
        <dbReference type="RuleBase" id="RU000394"/>
    </source>
</evidence>
<dbReference type="InterPro" id="IPR027417">
    <property type="entry name" value="P-loop_NTPase"/>
</dbReference>
<dbReference type="GO" id="GO:0005874">
    <property type="term" value="C:microtubule"/>
    <property type="evidence" value="ECO:0007669"/>
    <property type="project" value="UniProtKB-KW"/>
</dbReference>
<evidence type="ECO:0000256" key="4">
    <source>
        <dbReference type="ARBA" id="ARBA00022701"/>
    </source>
</evidence>
<evidence type="ECO:0000259" key="14">
    <source>
        <dbReference type="PROSITE" id="PS50067"/>
    </source>
</evidence>
<keyword evidence="9" id="KW-0206">Cytoskeleton</keyword>
<comment type="similarity">
    <text evidence="10 11">Belongs to the TRAFAC class myosin-kinesin ATPase superfamily. Kinesin family.</text>
</comment>
<dbReference type="PROSITE" id="PS50067">
    <property type="entry name" value="KINESIN_MOTOR_2"/>
    <property type="match status" value="1"/>
</dbReference>
<evidence type="ECO:0000256" key="8">
    <source>
        <dbReference type="ARBA" id="ARBA00023175"/>
    </source>
</evidence>
<keyword evidence="8 10" id="KW-0505">Motor protein</keyword>
<keyword evidence="5 10" id="KW-0547">Nucleotide-binding</keyword>
<organism evidence="15 16">
    <name type="scientific">Meloidogyne incognita</name>
    <name type="common">Southern root-knot nematode worm</name>
    <name type="synonym">Oxyuris incognita</name>
    <dbReference type="NCBI Taxonomy" id="6306"/>
    <lineage>
        <taxon>Eukaryota</taxon>
        <taxon>Metazoa</taxon>
        <taxon>Ecdysozoa</taxon>
        <taxon>Nematoda</taxon>
        <taxon>Chromadorea</taxon>
        <taxon>Rhabditida</taxon>
        <taxon>Tylenchina</taxon>
        <taxon>Tylenchomorpha</taxon>
        <taxon>Tylenchoidea</taxon>
        <taxon>Meloidogynidae</taxon>
        <taxon>Meloidogyninae</taxon>
        <taxon>Meloidogyne</taxon>
        <taxon>Meloidogyne incognita group</taxon>
    </lineage>
</organism>
<accession>A0A914LLC5</accession>
<dbReference type="PANTHER" id="PTHR47969:SF21">
    <property type="entry name" value="KINESIN-LIKE PROTEIN"/>
    <property type="match status" value="1"/>
</dbReference>
<keyword evidence="4 11" id="KW-0493">Microtubule</keyword>
<dbReference type="AlphaFoldDB" id="A0A914LLC5"/>
<feature type="region of interest" description="Disordered" evidence="13">
    <location>
        <begin position="690"/>
        <end position="731"/>
    </location>
</feature>
<dbReference type="SUPFAM" id="SSF52540">
    <property type="entry name" value="P-loop containing nucleoside triphosphate hydrolases"/>
    <property type="match status" value="1"/>
</dbReference>
<evidence type="ECO:0000256" key="7">
    <source>
        <dbReference type="ARBA" id="ARBA00023054"/>
    </source>
</evidence>
<sequence length="731" mass="83532">MAESVRVIVRCRPLNERELQLNSKVCVEMDEALGQCALIDGTNPPKLFTFDSVYYLDATAEQIYNDIVYPLVENVIEGYNGTVFAYGQTGSGKTYSMQGDPQVPVQRGIIPRAFEHIFESIATTEHTKFLVHVSYLEIYNEEIRDLLGDNKKKLEVKEHPEQGVYIAGLGMHICHNVADCESLMQTGFNSRHVGATLMNKDSSRSHSIFTVYVEALSKSGHIRMGKLNLVDLAGSERQAKTGATGERFKEATKINLSLSALGNVISALVDGRSTHIPYRDSKLTRLLQDSLGGNTKTVMIACISPSDNNFDESLSTLRYANRAKNIRNKPRINEDPKDALLREYQAEIERLKRLVQQPQEKPVIQASDEFERERNKLRAEFEIAMRELRSSYENEQKNKEKLQTDLAKLRKEYEKASEEIELAKSKEQSAESAKKRIKQLEQQLVGGEQAGNEALKQKRVRKIKEAETKMQRLAEALEMHKDKEDPLLHVYQNTQEKLDALVKEYNKERLKVQSMEKELEDLSNEFELDRLDYLETIRRQDQQLKLFQQILENTAAIRKESNYANLERVKREAIWDEEGERWTLPELSIRQQALPNSVSPAISSELNGSGSDSMASKYSGLPIEDSESKLKKRLDESMDNDFVQKFFKPITRQNILDKYNPEKHKMIAEQRKNQMLVNGVVYADAIYDQSQRHKNGGPSQNNSSTNRPISAARKPPQRLEALNVSRNKSFH</sequence>
<dbReference type="FunFam" id="3.40.850.10:FF:000029">
    <property type="entry name" value="Kinesin-like protein KIF17"/>
    <property type="match status" value="1"/>
</dbReference>
<evidence type="ECO:0000256" key="6">
    <source>
        <dbReference type="ARBA" id="ARBA00022840"/>
    </source>
</evidence>
<dbReference type="GO" id="GO:0005524">
    <property type="term" value="F:ATP binding"/>
    <property type="evidence" value="ECO:0007669"/>
    <property type="project" value="UniProtKB-UniRule"/>
</dbReference>
<dbReference type="InterPro" id="IPR036961">
    <property type="entry name" value="Kinesin_motor_dom_sf"/>
</dbReference>
<comment type="subcellular location">
    <subcellularLocation>
        <location evidence="1">Cell projection</location>
        <location evidence="1">Cilium</location>
    </subcellularLocation>
    <subcellularLocation>
        <location evidence="2">Cytoplasm</location>
        <location evidence="2">Cytoskeleton</location>
    </subcellularLocation>
</comment>
<protein>
    <recommendedName>
        <fullName evidence="11">Kinesin-like protein</fullName>
    </recommendedName>
</protein>
<feature type="binding site" evidence="10">
    <location>
        <begin position="87"/>
        <end position="94"/>
    </location>
    <ligand>
        <name>ATP</name>
        <dbReference type="ChEBI" id="CHEBI:30616"/>
    </ligand>
</feature>
<keyword evidence="15" id="KW-1185">Reference proteome</keyword>
<proteinExistence type="inferred from homology"/>
<name>A0A914LLC5_MELIC</name>
<evidence type="ECO:0000256" key="13">
    <source>
        <dbReference type="SAM" id="MobiDB-lite"/>
    </source>
</evidence>
<keyword evidence="6 10" id="KW-0067">ATP-binding</keyword>
<evidence type="ECO:0000313" key="15">
    <source>
        <dbReference type="Proteomes" id="UP000887563"/>
    </source>
</evidence>
<evidence type="ECO:0000256" key="10">
    <source>
        <dbReference type="PROSITE-ProRule" id="PRU00283"/>
    </source>
</evidence>